<evidence type="ECO:0000313" key="2">
    <source>
        <dbReference type="EMBL" id="MBC5844693.1"/>
    </source>
</evidence>
<feature type="transmembrane region" description="Helical" evidence="1">
    <location>
        <begin position="6"/>
        <end position="22"/>
    </location>
</feature>
<gene>
    <name evidence="2" type="ORF">H8R25_09620</name>
</gene>
<keyword evidence="1" id="KW-0812">Transmembrane</keyword>
<keyword evidence="1" id="KW-0472">Membrane</keyword>
<dbReference type="Proteomes" id="UP000641454">
    <property type="component" value="Unassembled WGS sequence"/>
</dbReference>
<evidence type="ECO:0000313" key="3">
    <source>
        <dbReference type="Proteomes" id="UP000641454"/>
    </source>
</evidence>
<name>A0A923SJX3_9FLAO</name>
<keyword evidence="3" id="KW-1185">Reference proteome</keyword>
<proteinExistence type="predicted"/>
<dbReference type="AlphaFoldDB" id="A0A923SJX3"/>
<feature type="transmembrane region" description="Helical" evidence="1">
    <location>
        <begin position="53"/>
        <end position="72"/>
    </location>
</feature>
<protein>
    <submittedName>
        <fullName evidence="2">Molybdenum ABC transporter permease</fullName>
    </submittedName>
</protein>
<organism evidence="2 3">
    <name type="scientific">Flavobacterium muglaense</name>
    <dbReference type="NCBI Taxonomy" id="2764716"/>
    <lineage>
        <taxon>Bacteria</taxon>
        <taxon>Pseudomonadati</taxon>
        <taxon>Bacteroidota</taxon>
        <taxon>Flavobacteriia</taxon>
        <taxon>Flavobacteriales</taxon>
        <taxon>Flavobacteriaceae</taxon>
        <taxon>Flavobacterium</taxon>
    </lineage>
</organism>
<sequence>MNPALFLGIIALIIGVSLRYWINRRKFYRRGPMGVEGFSSYEKSVVITFFERVTKWISIGFIIFGLLMLWSYSRNNKDREEQTEKKGKIINSVR</sequence>
<keyword evidence="1" id="KW-1133">Transmembrane helix</keyword>
<dbReference type="EMBL" id="JACRUL010000019">
    <property type="protein sequence ID" value="MBC5844693.1"/>
    <property type="molecule type" value="Genomic_DNA"/>
</dbReference>
<comment type="caution">
    <text evidence="2">The sequence shown here is derived from an EMBL/GenBank/DDBJ whole genome shotgun (WGS) entry which is preliminary data.</text>
</comment>
<evidence type="ECO:0000256" key="1">
    <source>
        <dbReference type="SAM" id="Phobius"/>
    </source>
</evidence>
<accession>A0A923SJX3</accession>
<reference evidence="2 3" key="1">
    <citation type="submission" date="2020-08" db="EMBL/GenBank/DDBJ databases">
        <title>Description of novel Flavobacterium F-392 isolate.</title>
        <authorList>
            <person name="Saticioglu I.B."/>
            <person name="Duman M."/>
            <person name="Altun S."/>
        </authorList>
    </citation>
    <scope>NUCLEOTIDE SEQUENCE [LARGE SCALE GENOMIC DNA]</scope>
    <source>
        <strain evidence="2 3">F-392</strain>
    </source>
</reference>
<dbReference type="RefSeq" id="WP_187018384.1">
    <property type="nucleotide sequence ID" value="NZ_JACRUK010000019.1"/>
</dbReference>